<name>A0ACC3N9M6_9PEZI</name>
<comment type="caution">
    <text evidence="1">The sequence shown here is derived from an EMBL/GenBank/DDBJ whole genome shotgun (WGS) entry which is preliminary data.</text>
</comment>
<sequence>MSAATMQAASDPQQKATFISLPGELRNYIYKLSRCLDAHQCLHCDRVWREELEDHFISSAAGVQYTCSIHLYEVATMWSEANAALWVNRSSRFAEGEWKRCGRLSGMRTMQIDCSGYAGHKAIGCCEASSHGHKHTHSVAQPGLTKVSKQIREETLSMLYGTHTFLVTLMEKNIDGGLICKWLRTIVYRKKKDKHYIEKELMKAMEKLGVRTDDGVLKVKTLEYPFCYCEGCIRRVIQD</sequence>
<dbReference type="Proteomes" id="UP001281147">
    <property type="component" value="Unassembled WGS sequence"/>
</dbReference>
<accession>A0ACC3N9M6</accession>
<organism evidence="1 2">
    <name type="scientific">Vermiconidia calcicola</name>
    <dbReference type="NCBI Taxonomy" id="1690605"/>
    <lineage>
        <taxon>Eukaryota</taxon>
        <taxon>Fungi</taxon>
        <taxon>Dikarya</taxon>
        <taxon>Ascomycota</taxon>
        <taxon>Pezizomycotina</taxon>
        <taxon>Dothideomycetes</taxon>
        <taxon>Dothideomycetidae</taxon>
        <taxon>Mycosphaerellales</taxon>
        <taxon>Extremaceae</taxon>
        <taxon>Vermiconidia</taxon>
    </lineage>
</organism>
<gene>
    <name evidence="1" type="ORF">LTR37_009800</name>
</gene>
<protein>
    <submittedName>
        <fullName evidence="1">Uncharacterized protein</fullName>
    </submittedName>
</protein>
<evidence type="ECO:0000313" key="1">
    <source>
        <dbReference type="EMBL" id="KAK3711206.1"/>
    </source>
</evidence>
<dbReference type="EMBL" id="JAUTXU010000078">
    <property type="protein sequence ID" value="KAK3711206.1"/>
    <property type="molecule type" value="Genomic_DNA"/>
</dbReference>
<evidence type="ECO:0000313" key="2">
    <source>
        <dbReference type="Proteomes" id="UP001281147"/>
    </source>
</evidence>
<keyword evidence="2" id="KW-1185">Reference proteome</keyword>
<reference evidence="1" key="1">
    <citation type="submission" date="2023-07" db="EMBL/GenBank/DDBJ databases">
        <title>Black Yeasts Isolated from many extreme environments.</title>
        <authorList>
            <person name="Coleine C."/>
            <person name="Stajich J.E."/>
            <person name="Selbmann L."/>
        </authorList>
    </citation>
    <scope>NUCLEOTIDE SEQUENCE</scope>
    <source>
        <strain evidence="1">CCFEE 5714</strain>
    </source>
</reference>
<proteinExistence type="predicted"/>